<proteinExistence type="predicted"/>
<evidence type="ECO:0000313" key="2">
    <source>
        <dbReference type="EMBL" id="RRT76129.1"/>
    </source>
</evidence>
<reference evidence="2 3" key="1">
    <citation type="journal article" date="2014" name="Agronomy (Basel)">
        <title>A Draft Genome Sequence for Ensete ventricosum, the Drought-Tolerant Tree Against Hunger.</title>
        <authorList>
            <person name="Harrison J."/>
            <person name="Moore K.A."/>
            <person name="Paszkiewicz K."/>
            <person name="Jones T."/>
            <person name="Grant M."/>
            <person name="Ambacheew D."/>
            <person name="Muzemil S."/>
            <person name="Studholme D.J."/>
        </authorList>
    </citation>
    <scope>NUCLEOTIDE SEQUENCE [LARGE SCALE GENOMIC DNA]</scope>
</reference>
<dbReference type="AlphaFoldDB" id="A0A427AIP5"/>
<dbReference type="EMBL" id="AMZH03002283">
    <property type="protein sequence ID" value="RRT76129.1"/>
    <property type="molecule type" value="Genomic_DNA"/>
</dbReference>
<evidence type="ECO:0000313" key="3">
    <source>
        <dbReference type="Proteomes" id="UP000287651"/>
    </source>
</evidence>
<gene>
    <name evidence="2" type="ORF">B296_00012803</name>
</gene>
<feature type="compositionally biased region" description="Polar residues" evidence="1">
    <location>
        <begin position="149"/>
        <end position="160"/>
    </location>
</feature>
<feature type="region of interest" description="Disordered" evidence="1">
    <location>
        <begin position="149"/>
        <end position="189"/>
    </location>
</feature>
<feature type="compositionally biased region" description="Low complexity" evidence="1">
    <location>
        <begin position="169"/>
        <end position="178"/>
    </location>
</feature>
<comment type="caution">
    <text evidence="2">The sequence shown here is derived from an EMBL/GenBank/DDBJ whole genome shotgun (WGS) entry which is preliminary data.</text>
</comment>
<protein>
    <submittedName>
        <fullName evidence="2">Uncharacterized protein</fullName>
    </submittedName>
</protein>
<evidence type="ECO:0000256" key="1">
    <source>
        <dbReference type="SAM" id="MobiDB-lite"/>
    </source>
</evidence>
<accession>A0A427AIP5</accession>
<sequence length="408" mass="45992">MLQRADQYVVAEALVVEKHEDMMCPRAEPSRGPPLGLPRRRTERAKQTIREKWLLKTPNPMKSWHEDRDHKRYCRFHRNYRHNTEECYDLKNQIEDLIRHGHLDRYTRKPREPFLRPKGTVERQTLGLQLGLEDRYRLGQRENVTLQASSAIPSPIQTGAQDPDFLLKLPPAQSASSQPHPPALSPDAQRLRPTLGRLLPSAPCSQPEEDGRPPQHQTILTIDAPQLRHDGGEVLICPRSVLNLIKFPYGVHPLKDLLKFYYPFALIDRGPRGAPRSVHRLFVSHLPQALPQTRPCSELGCFSTVDALASPAAGMLAADGIADPLPTPPSDFILSRLNISAQQKFGLIDRKHQYGTVHYPRSPLDREAPAPTVGNEEKARLLTFVAGRCTAHTKFAVSGQVIHDLPLT</sequence>
<name>A0A427AIP5_ENSVE</name>
<dbReference type="Proteomes" id="UP000287651">
    <property type="component" value="Unassembled WGS sequence"/>
</dbReference>
<feature type="region of interest" description="Disordered" evidence="1">
    <location>
        <begin position="197"/>
        <end position="216"/>
    </location>
</feature>
<organism evidence="2 3">
    <name type="scientific">Ensete ventricosum</name>
    <name type="common">Abyssinian banana</name>
    <name type="synonym">Musa ensete</name>
    <dbReference type="NCBI Taxonomy" id="4639"/>
    <lineage>
        <taxon>Eukaryota</taxon>
        <taxon>Viridiplantae</taxon>
        <taxon>Streptophyta</taxon>
        <taxon>Embryophyta</taxon>
        <taxon>Tracheophyta</taxon>
        <taxon>Spermatophyta</taxon>
        <taxon>Magnoliopsida</taxon>
        <taxon>Liliopsida</taxon>
        <taxon>Zingiberales</taxon>
        <taxon>Musaceae</taxon>
        <taxon>Ensete</taxon>
    </lineage>
</organism>